<keyword evidence="2" id="KW-1185">Reference proteome</keyword>
<dbReference type="AlphaFoldDB" id="A0A8J2PTB9"/>
<dbReference type="EMBL" id="CAJVCH010542248">
    <property type="protein sequence ID" value="CAG7827096.1"/>
    <property type="molecule type" value="Genomic_DNA"/>
</dbReference>
<feature type="non-terminal residue" evidence="1">
    <location>
        <position position="1"/>
    </location>
</feature>
<organism evidence="1 2">
    <name type="scientific">Allacma fusca</name>
    <dbReference type="NCBI Taxonomy" id="39272"/>
    <lineage>
        <taxon>Eukaryota</taxon>
        <taxon>Metazoa</taxon>
        <taxon>Ecdysozoa</taxon>
        <taxon>Arthropoda</taxon>
        <taxon>Hexapoda</taxon>
        <taxon>Collembola</taxon>
        <taxon>Symphypleona</taxon>
        <taxon>Sminthuridae</taxon>
        <taxon>Allacma</taxon>
    </lineage>
</organism>
<evidence type="ECO:0000313" key="1">
    <source>
        <dbReference type="EMBL" id="CAG7827096.1"/>
    </source>
</evidence>
<dbReference type="Proteomes" id="UP000708208">
    <property type="component" value="Unassembled WGS sequence"/>
</dbReference>
<protein>
    <submittedName>
        <fullName evidence="1">Uncharacterized protein</fullName>
    </submittedName>
</protein>
<comment type="caution">
    <text evidence="1">The sequence shown here is derived from an EMBL/GenBank/DDBJ whole genome shotgun (WGS) entry which is preliminary data.</text>
</comment>
<evidence type="ECO:0000313" key="2">
    <source>
        <dbReference type="Proteomes" id="UP000708208"/>
    </source>
</evidence>
<name>A0A8J2PTB9_9HEXA</name>
<reference evidence="1" key="1">
    <citation type="submission" date="2021-06" db="EMBL/GenBank/DDBJ databases">
        <authorList>
            <person name="Hodson N. C."/>
            <person name="Mongue J. A."/>
            <person name="Jaron S. K."/>
        </authorList>
    </citation>
    <scope>NUCLEOTIDE SEQUENCE</scope>
</reference>
<sequence>DALLTLKLLCEQFNKEQRTRQSARAKIKFPGFHDDLLTLNWLCEPFNKEERTRHSTRSKISSTIGFLVAPFYFLLCASGTCHRPHPISYTSTSVLFFCEPRHSPTAKISTESFSGTFVNRMTY</sequence>
<gene>
    <name evidence="1" type="ORF">AFUS01_LOCUS37104</name>
</gene>
<accession>A0A8J2PTB9</accession>
<proteinExistence type="predicted"/>